<sequence>MGGGAKAVAGWLTQGCPSRHLWVFLAEQAWRAGPEPASLTVGTPPRRTVDRGGEKMRG</sequence>
<feature type="compositionally biased region" description="Basic and acidic residues" evidence="1">
    <location>
        <begin position="47"/>
        <end position="58"/>
    </location>
</feature>
<feature type="non-terminal residue" evidence="2">
    <location>
        <position position="58"/>
    </location>
</feature>
<accession>A0ABQ9V286</accession>
<comment type="caution">
    <text evidence="2">The sequence shown here is derived from an EMBL/GenBank/DDBJ whole genome shotgun (WGS) entry which is preliminary data.</text>
</comment>
<evidence type="ECO:0000313" key="2">
    <source>
        <dbReference type="EMBL" id="KAK2103488.1"/>
    </source>
</evidence>
<dbReference type="Proteomes" id="UP001266305">
    <property type="component" value="Unassembled WGS sequence"/>
</dbReference>
<keyword evidence="3" id="KW-1185">Reference proteome</keyword>
<proteinExistence type="predicted"/>
<reference evidence="2 3" key="1">
    <citation type="submission" date="2023-05" db="EMBL/GenBank/DDBJ databases">
        <title>B98-5 Cell Line De Novo Hybrid Assembly: An Optical Mapping Approach.</title>
        <authorList>
            <person name="Kananen K."/>
            <person name="Auerbach J.A."/>
            <person name="Kautto E."/>
            <person name="Blachly J.S."/>
        </authorList>
    </citation>
    <scope>NUCLEOTIDE SEQUENCE [LARGE SCALE GENOMIC DNA]</scope>
    <source>
        <strain evidence="2">B95-8</strain>
        <tissue evidence="2">Cell line</tissue>
    </source>
</reference>
<protein>
    <submittedName>
        <fullName evidence="2">Uncharacterized protein</fullName>
    </submittedName>
</protein>
<evidence type="ECO:0000256" key="1">
    <source>
        <dbReference type="SAM" id="MobiDB-lite"/>
    </source>
</evidence>
<organism evidence="2 3">
    <name type="scientific">Saguinus oedipus</name>
    <name type="common">Cotton-top tamarin</name>
    <name type="synonym">Oedipomidas oedipus</name>
    <dbReference type="NCBI Taxonomy" id="9490"/>
    <lineage>
        <taxon>Eukaryota</taxon>
        <taxon>Metazoa</taxon>
        <taxon>Chordata</taxon>
        <taxon>Craniata</taxon>
        <taxon>Vertebrata</taxon>
        <taxon>Euteleostomi</taxon>
        <taxon>Mammalia</taxon>
        <taxon>Eutheria</taxon>
        <taxon>Euarchontoglires</taxon>
        <taxon>Primates</taxon>
        <taxon>Haplorrhini</taxon>
        <taxon>Platyrrhini</taxon>
        <taxon>Cebidae</taxon>
        <taxon>Callitrichinae</taxon>
        <taxon>Saguinus</taxon>
    </lineage>
</organism>
<name>A0ABQ9V286_SAGOE</name>
<gene>
    <name evidence="2" type="ORF">P7K49_017344</name>
</gene>
<feature type="region of interest" description="Disordered" evidence="1">
    <location>
        <begin position="35"/>
        <end position="58"/>
    </location>
</feature>
<dbReference type="EMBL" id="JASSZA010000008">
    <property type="protein sequence ID" value="KAK2103488.1"/>
    <property type="molecule type" value="Genomic_DNA"/>
</dbReference>
<evidence type="ECO:0000313" key="3">
    <source>
        <dbReference type="Proteomes" id="UP001266305"/>
    </source>
</evidence>